<dbReference type="PANTHER" id="PTHR11124">
    <property type="entry name" value="VACUOLAR SORTING PROTEIN VPS29"/>
    <property type="match status" value="1"/>
</dbReference>
<dbReference type="GO" id="GO:0046872">
    <property type="term" value="F:metal ion binding"/>
    <property type="evidence" value="ECO:0007669"/>
    <property type="project" value="UniProtKB-KW"/>
</dbReference>
<dbReference type="InterPro" id="IPR000979">
    <property type="entry name" value="Phosphodiesterase_MJ0936/Vps29"/>
</dbReference>
<evidence type="ECO:0000313" key="4">
    <source>
        <dbReference type="EMBL" id="SET46021.1"/>
    </source>
</evidence>
<dbReference type="OrthoDB" id="9800565at2"/>
<keyword evidence="5" id="KW-1185">Reference proteome</keyword>
<dbReference type="SUPFAM" id="SSF56300">
    <property type="entry name" value="Metallo-dependent phosphatases"/>
    <property type="match status" value="1"/>
</dbReference>
<keyword evidence="2" id="KW-0479">Metal-binding</keyword>
<sequence>MKVLIVSDSHRKDGNLLEVIQGTAPFDMMIHLGDGEGSDEMIRGWCEEASPGCEIHMVQGNNDFFSGLPSEEEFMIGPYRTFITHGHRYGVSMGPERLADEAEARGAKIAMFGHTHKPYLGREDGLTVLNPGSISYPRQEGRRPTFAILEIDENGELEIGHYYL</sequence>
<dbReference type="Pfam" id="PF12850">
    <property type="entry name" value="Metallophos_2"/>
    <property type="match status" value="1"/>
</dbReference>
<organism evidence="4 5">
    <name type="scientific">[Clostridium] aminophilum</name>
    <dbReference type="NCBI Taxonomy" id="1526"/>
    <lineage>
        <taxon>Bacteria</taxon>
        <taxon>Bacillati</taxon>
        <taxon>Bacillota</taxon>
        <taxon>Clostridia</taxon>
        <taxon>Lachnospirales</taxon>
        <taxon>Lachnospiraceae</taxon>
    </lineage>
</organism>
<evidence type="ECO:0000313" key="5">
    <source>
        <dbReference type="Proteomes" id="UP000199820"/>
    </source>
</evidence>
<dbReference type="InterPro" id="IPR029052">
    <property type="entry name" value="Metallo-depent_PP-like"/>
</dbReference>
<feature type="domain" description="Calcineurin-like phosphoesterase" evidence="3">
    <location>
        <begin position="1"/>
        <end position="153"/>
    </location>
</feature>
<name>A0A1I0EL22_9FIRM</name>
<dbReference type="RefSeq" id="WP_074649428.1">
    <property type="nucleotide sequence ID" value="NZ_FOIL01000019.1"/>
</dbReference>
<proteinExistence type="inferred from homology"/>
<dbReference type="GO" id="GO:0016787">
    <property type="term" value="F:hydrolase activity"/>
    <property type="evidence" value="ECO:0007669"/>
    <property type="project" value="UniProtKB-UniRule"/>
</dbReference>
<dbReference type="InterPro" id="IPR024654">
    <property type="entry name" value="Calcineurin-like_PHP_lpxH"/>
</dbReference>
<accession>A0A1I0EL22</accession>
<protein>
    <recommendedName>
        <fullName evidence="2">Phosphoesterase</fullName>
        <ecNumber evidence="2">3.1.4.-</ecNumber>
    </recommendedName>
</protein>
<gene>
    <name evidence="4" type="ORF">SAMN04487771_101924</name>
</gene>
<dbReference type="STRING" id="1526.SAMN02910262_01172"/>
<dbReference type="NCBIfam" id="TIGR00040">
    <property type="entry name" value="yfcE"/>
    <property type="match status" value="1"/>
</dbReference>
<comment type="cofactor">
    <cofactor evidence="2">
        <name>a divalent metal cation</name>
        <dbReference type="ChEBI" id="CHEBI:60240"/>
    </cofactor>
</comment>
<dbReference type="AlphaFoldDB" id="A0A1I0EL22"/>
<dbReference type="Proteomes" id="UP000199820">
    <property type="component" value="Unassembled WGS sequence"/>
</dbReference>
<reference evidence="4 5" key="1">
    <citation type="submission" date="2016-10" db="EMBL/GenBank/DDBJ databases">
        <authorList>
            <person name="de Groot N.N."/>
        </authorList>
    </citation>
    <scope>NUCLEOTIDE SEQUENCE [LARGE SCALE GENOMIC DNA]</scope>
    <source>
        <strain evidence="4 5">KH1P1</strain>
    </source>
</reference>
<evidence type="ECO:0000256" key="2">
    <source>
        <dbReference type="RuleBase" id="RU362039"/>
    </source>
</evidence>
<comment type="similarity">
    <text evidence="1 2">Belongs to the metallophosphoesterase superfamily. YfcE family.</text>
</comment>
<evidence type="ECO:0000259" key="3">
    <source>
        <dbReference type="Pfam" id="PF12850"/>
    </source>
</evidence>
<dbReference type="Gene3D" id="3.60.21.10">
    <property type="match status" value="1"/>
</dbReference>
<dbReference type="eggNOG" id="COG0622">
    <property type="taxonomic scope" value="Bacteria"/>
</dbReference>
<evidence type="ECO:0000256" key="1">
    <source>
        <dbReference type="ARBA" id="ARBA00008950"/>
    </source>
</evidence>
<dbReference type="EMBL" id="FOIL01000019">
    <property type="protein sequence ID" value="SET46021.1"/>
    <property type="molecule type" value="Genomic_DNA"/>
</dbReference>
<dbReference type="EC" id="3.1.4.-" evidence="2"/>